<dbReference type="Pfam" id="PF16289">
    <property type="entry name" value="PIN_12"/>
    <property type="match status" value="1"/>
</dbReference>
<organism evidence="2 3">
    <name type="scientific">Burkholderia ubonensis</name>
    <dbReference type="NCBI Taxonomy" id="101571"/>
    <lineage>
        <taxon>Bacteria</taxon>
        <taxon>Pseudomonadati</taxon>
        <taxon>Pseudomonadota</taxon>
        <taxon>Betaproteobacteria</taxon>
        <taxon>Burkholderiales</taxon>
        <taxon>Burkholderiaceae</taxon>
        <taxon>Burkholderia</taxon>
        <taxon>Burkholderia cepacia complex</taxon>
    </lineage>
</organism>
<dbReference type="InterPro" id="IPR032557">
    <property type="entry name" value="DUF4935"/>
</dbReference>
<sequence>MSLSPQEISRLVGLELPILCLDTCTVLDVVRDITRESVTPGDVNAGLAVLAMAEAGSGLIVLMAEQVVLEIAGNVANVEEEAQSSLKKFLAQAQRIHDVAGAYGVQGHLQVRHLDGHVSRARLVLDRWRKIAQVVPHNDGVANRAFRRVNEPRTPARRGKESMKDCVIVEAYIEVASQLRAAGMTKAMVFASSNTKEYFAPNTRHLQGDIAADLASVGMEYAPNWGAAKHSLGR</sequence>
<dbReference type="AlphaFoldDB" id="A0A107EXN1"/>
<reference evidence="2 3" key="1">
    <citation type="submission" date="2015-11" db="EMBL/GenBank/DDBJ databases">
        <title>Expanding the genomic diversity of Burkholderia species for the development of highly accurate diagnostics.</title>
        <authorList>
            <person name="Sahl J."/>
            <person name="Keim P."/>
            <person name="Wagner D."/>
        </authorList>
    </citation>
    <scope>NUCLEOTIDE SEQUENCE [LARGE SCALE GENOMIC DNA]</scope>
    <source>
        <strain evidence="2 3">MSMB2167WGS</strain>
    </source>
</reference>
<comment type="caution">
    <text evidence="2">The sequence shown here is derived from an EMBL/GenBank/DDBJ whole genome shotgun (WGS) entry which is preliminary data.</text>
</comment>
<gene>
    <name evidence="2" type="ORF">WL73_12110</name>
</gene>
<evidence type="ECO:0000259" key="1">
    <source>
        <dbReference type="Pfam" id="PF16289"/>
    </source>
</evidence>
<protein>
    <recommendedName>
        <fullName evidence="1">DUF4935 domain-containing protein</fullName>
    </recommendedName>
</protein>
<dbReference type="EMBL" id="LPIX01000046">
    <property type="protein sequence ID" value="KWE04919.1"/>
    <property type="molecule type" value="Genomic_DNA"/>
</dbReference>
<evidence type="ECO:0000313" key="2">
    <source>
        <dbReference type="EMBL" id="KWE04919.1"/>
    </source>
</evidence>
<name>A0A107EXN1_9BURK</name>
<dbReference type="OrthoDB" id="8781767at2"/>
<dbReference type="Proteomes" id="UP000062998">
    <property type="component" value="Unassembled WGS sequence"/>
</dbReference>
<evidence type="ECO:0000313" key="3">
    <source>
        <dbReference type="Proteomes" id="UP000062998"/>
    </source>
</evidence>
<feature type="domain" description="DUF4935" evidence="1">
    <location>
        <begin position="20"/>
        <end position="198"/>
    </location>
</feature>
<proteinExistence type="predicted"/>
<dbReference type="RefSeq" id="WP_060324320.1">
    <property type="nucleotide sequence ID" value="NZ_LPIU01000046.1"/>
</dbReference>
<accession>A0A107EXN1</accession>